<dbReference type="NCBIfam" id="TIGR02532">
    <property type="entry name" value="IV_pilin_GFxxxE"/>
    <property type="match status" value="1"/>
</dbReference>
<evidence type="ECO:0000256" key="1">
    <source>
        <dbReference type="SAM" id="Phobius"/>
    </source>
</evidence>
<dbReference type="RefSeq" id="WP_116007228.1">
    <property type="nucleotide sequence ID" value="NZ_QUOU01000001.1"/>
</dbReference>
<comment type="caution">
    <text evidence="2">The sequence shown here is derived from an EMBL/GenBank/DDBJ whole genome shotgun (WGS) entry which is preliminary data.</text>
</comment>
<keyword evidence="1" id="KW-1133">Transmembrane helix</keyword>
<gene>
    <name evidence="2" type="ORF">DXX93_05635</name>
</gene>
<evidence type="ECO:0000313" key="2">
    <source>
        <dbReference type="EMBL" id="REL26107.1"/>
    </source>
</evidence>
<proteinExistence type="predicted"/>
<feature type="transmembrane region" description="Helical" evidence="1">
    <location>
        <begin position="21"/>
        <end position="44"/>
    </location>
</feature>
<keyword evidence="1" id="KW-0472">Membrane</keyword>
<dbReference type="Proteomes" id="UP000256478">
    <property type="component" value="Unassembled WGS sequence"/>
</dbReference>
<sequence>MGEVKRNLRRTSKPRTQNRGFTLIELLIVTFIISLLLFTGGYAYSLFTNKWQEEIGQFDQVKRFSVGLERLRMATENISPLVIFKDNKQPAFFFIGDKESLLAITHNGLFNFNFPEAFRLTVLTKPSGKKQLLYQALSLEGFAILTESQSIDFERQQVLIDDVDDISFSYYGWSSFFDKKGRTADNLIGELAWSTRFSGLDRVLMPEKIELTITNENQKLNLITELDSSVEEHLRTYFDQEAN</sequence>
<evidence type="ECO:0000313" key="3">
    <source>
        <dbReference type="Proteomes" id="UP000256478"/>
    </source>
</evidence>
<dbReference type="InterPro" id="IPR012902">
    <property type="entry name" value="N_methyl_site"/>
</dbReference>
<dbReference type="Pfam" id="PF07963">
    <property type="entry name" value="N_methyl"/>
    <property type="match status" value="1"/>
</dbReference>
<accession>A0A3E0TP29</accession>
<dbReference type="EMBL" id="QUOU01000001">
    <property type="protein sequence ID" value="REL26107.1"/>
    <property type="molecule type" value="Genomic_DNA"/>
</dbReference>
<protein>
    <submittedName>
        <fullName evidence="2">Prepilin-type N-terminal cleavage/methylation domain-containing protein</fullName>
    </submittedName>
</protein>
<dbReference type="AlphaFoldDB" id="A0A3E0TP29"/>
<organism evidence="2 3">
    <name type="scientific">Thalassotalea euphylliae</name>
    <dbReference type="NCBI Taxonomy" id="1655234"/>
    <lineage>
        <taxon>Bacteria</taxon>
        <taxon>Pseudomonadati</taxon>
        <taxon>Pseudomonadota</taxon>
        <taxon>Gammaproteobacteria</taxon>
        <taxon>Alteromonadales</taxon>
        <taxon>Colwelliaceae</taxon>
        <taxon>Thalassotalea</taxon>
    </lineage>
</organism>
<name>A0A3E0TP29_9GAMM</name>
<keyword evidence="1" id="KW-0812">Transmembrane</keyword>
<reference evidence="2 3" key="1">
    <citation type="submission" date="2018-08" db="EMBL/GenBank/DDBJ databases">
        <title>Thalassotalea euphylliae genome.</title>
        <authorList>
            <person name="Summers S."/>
            <person name="Rice S.A."/>
            <person name="Freckelton M.L."/>
            <person name="Nedved B.T."/>
            <person name="Hadfield M.G."/>
        </authorList>
    </citation>
    <scope>NUCLEOTIDE SEQUENCE [LARGE SCALE GENOMIC DNA]</scope>
    <source>
        <strain evidence="2 3">H1</strain>
    </source>
</reference>